<protein>
    <submittedName>
        <fullName evidence="1">Uncharacterized protein</fullName>
    </submittedName>
</protein>
<proteinExistence type="predicted"/>
<dbReference type="Proteomes" id="UP000314294">
    <property type="component" value="Unassembled WGS sequence"/>
</dbReference>
<dbReference type="EMBL" id="SRLO01000072">
    <property type="protein sequence ID" value="TNN78559.1"/>
    <property type="molecule type" value="Genomic_DNA"/>
</dbReference>
<gene>
    <name evidence="1" type="ORF">EYF80_011154</name>
</gene>
<comment type="caution">
    <text evidence="1">The sequence shown here is derived from an EMBL/GenBank/DDBJ whole genome shotgun (WGS) entry which is preliminary data.</text>
</comment>
<accession>A0A4Z2IKM1</accession>
<keyword evidence="2" id="KW-1185">Reference proteome</keyword>
<organism evidence="1 2">
    <name type="scientific">Liparis tanakae</name>
    <name type="common">Tanaka's snailfish</name>
    <dbReference type="NCBI Taxonomy" id="230148"/>
    <lineage>
        <taxon>Eukaryota</taxon>
        <taxon>Metazoa</taxon>
        <taxon>Chordata</taxon>
        <taxon>Craniata</taxon>
        <taxon>Vertebrata</taxon>
        <taxon>Euteleostomi</taxon>
        <taxon>Actinopterygii</taxon>
        <taxon>Neopterygii</taxon>
        <taxon>Teleostei</taxon>
        <taxon>Neoteleostei</taxon>
        <taxon>Acanthomorphata</taxon>
        <taxon>Eupercaria</taxon>
        <taxon>Perciformes</taxon>
        <taxon>Cottioidei</taxon>
        <taxon>Cottales</taxon>
        <taxon>Liparidae</taxon>
        <taxon>Liparis</taxon>
    </lineage>
</organism>
<evidence type="ECO:0000313" key="2">
    <source>
        <dbReference type="Proteomes" id="UP000314294"/>
    </source>
</evidence>
<dbReference type="AlphaFoldDB" id="A0A4Z2IKM1"/>
<evidence type="ECO:0000313" key="1">
    <source>
        <dbReference type="EMBL" id="TNN78559.1"/>
    </source>
</evidence>
<name>A0A4Z2IKM1_9TELE</name>
<reference evidence="1 2" key="1">
    <citation type="submission" date="2019-03" db="EMBL/GenBank/DDBJ databases">
        <title>First draft genome of Liparis tanakae, snailfish: a comprehensive survey of snailfish specific genes.</title>
        <authorList>
            <person name="Kim W."/>
            <person name="Song I."/>
            <person name="Jeong J.-H."/>
            <person name="Kim D."/>
            <person name="Kim S."/>
            <person name="Ryu S."/>
            <person name="Song J.Y."/>
            <person name="Lee S.K."/>
        </authorList>
    </citation>
    <scope>NUCLEOTIDE SEQUENCE [LARGE SCALE GENOMIC DNA]</scope>
    <source>
        <tissue evidence="1">Muscle</tissue>
    </source>
</reference>
<sequence length="75" mass="8532">MAGWQKLQELMIRKYAVWMGLYVKAGHAAQERAATHRKNALVLDCLIDILNVFQDFIFYTSQNEDGTLLGLDALC</sequence>